<protein>
    <recommendedName>
        <fullName evidence="2">assimilatory sulfite reductase (ferredoxin)</fullName>
        <ecNumber evidence="2">1.8.7.1</ecNumber>
    </recommendedName>
</protein>
<dbReference type="GO" id="GO:0051539">
    <property type="term" value="F:4 iron, 4 sulfur cluster binding"/>
    <property type="evidence" value="ECO:0007669"/>
    <property type="project" value="UniProtKB-KW"/>
</dbReference>
<evidence type="ECO:0000256" key="4">
    <source>
        <dbReference type="ARBA" id="ARBA00022617"/>
    </source>
</evidence>
<dbReference type="InterPro" id="IPR005117">
    <property type="entry name" value="NiRdtase/SiRdtase_haem-b_fer"/>
</dbReference>
<evidence type="ECO:0000256" key="6">
    <source>
        <dbReference type="ARBA" id="ARBA00022784"/>
    </source>
</evidence>
<evidence type="ECO:0000256" key="2">
    <source>
        <dbReference type="ARBA" id="ARBA00012353"/>
    </source>
</evidence>
<dbReference type="STRING" id="469383.Cwoe_5531"/>
<dbReference type="InterPro" id="IPR006066">
    <property type="entry name" value="NO2/SO3_Rdtase_FeS/sirohaem_BS"/>
</dbReference>
<dbReference type="Proteomes" id="UP000008229">
    <property type="component" value="Chromosome"/>
</dbReference>
<reference evidence="15" key="2">
    <citation type="submission" date="2010-01" db="EMBL/GenBank/DDBJ databases">
        <title>The complete genome of Conexibacter woesei DSM 14684.</title>
        <authorList>
            <consortium name="US DOE Joint Genome Institute (JGI-PGF)"/>
            <person name="Lucas S."/>
            <person name="Copeland A."/>
            <person name="Lapidus A."/>
            <person name="Glavina del Rio T."/>
            <person name="Dalin E."/>
            <person name="Tice H."/>
            <person name="Bruce D."/>
            <person name="Goodwin L."/>
            <person name="Pitluck S."/>
            <person name="Kyrpides N."/>
            <person name="Mavromatis K."/>
            <person name="Ivanova N."/>
            <person name="Mikhailova N."/>
            <person name="Chertkov O."/>
            <person name="Brettin T."/>
            <person name="Detter J.C."/>
            <person name="Han C."/>
            <person name="Larimer F."/>
            <person name="Land M."/>
            <person name="Hauser L."/>
            <person name="Markowitz V."/>
            <person name="Cheng J.-F."/>
            <person name="Hugenholtz P."/>
            <person name="Woyke T."/>
            <person name="Wu D."/>
            <person name="Pukall R."/>
            <person name="Steenblock K."/>
            <person name="Schneider S."/>
            <person name="Klenk H.-P."/>
            <person name="Eisen J.A."/>
        </authorList>
    </citation>
    <scope>NUCLEOTIDE SEQUENCE [LARGE SCALE GENOMIC DNA]</scope>
    <source>
        <strain evidence="15">DSM 14684 / CIP 108061 / JCM 11494 / NBRC 100937 / ID131577</strain>
    </source>
</reference>
<gene>
    <name evidence="14" type="ordered locus">Cwoe_5531</name>
</gene>
<dbReference type="InterPro" id="IPR045854">
    <property type="entry name" value="NO2/SO3_Rdtase_4Fe4S_sf"/>
</dbReference>
<dbReference type="AlphaFoldDB" id="D3F0K2"/>
<evidence type="ECO:0000256" key="7">
    <source>
        <dbReference type="ARBA" id="ARBA00023002"/>
    </source>
</evidence>
<dbReference type="SUPFAM" id="SSF55124">
    <property type="entry name" value="Nitrite/Sulfite reductase N-terminal domain-like"/>
    <property type="match status" value="2"/>
</dbReference>
<keyword evidence="5" id="KW-0479">Metal-binding</keyword>
<reference evidence="14 15" key="1">
    <citation type="journal article" date="2010" name="Stand. Genomic Sci.">
        <title>Complete genome sequence of Conexibacter woesei type strain (ID131577).</title>
        <authorList>
            <person name="Pukall R."/>
            <person name="Lapidus A."/>
            <person name="Glavina Del Rio T."/>
            <person name="Copeland A."/>
            <person name="Tice H."/>
            <person name="Cheng J.-F."/>
            <person name="Lucas S."/>
            <person name="Chen F."/>
            <person name="Nolan M."/>
            <person name="Bruce D."/>
            <person name="Goodwin L."/>
            <person name="Pitluck S."/>
            <person name="Mavromatis K."/>
            <person name="Ivanova N."/>
            <person name="Ovchinnikova G."/>
            <person name="Pati A."/>
            <person name="Chen A."/>
            <person name="Palaniappan K."/>
            <person name="Land M."/>
            <person name="Hauser L."/>
            <person name="Chang Y.-J."/>
            <person name="Jeffries C.D."/>
            <person name="Chain P."/>
            <person name="Meincke L."/>
            <person name="Sims D."/>
            <person name="Brettin T."/>
            <person name="Detter J.C."/>
            <person name="Rohde M."/>
            <person name="Goeker M."/>
            <person name="Bristow J."/>
            <person name="Eisen J.A."/>
            <person name="Markowitz V."/>
            <person name="Kyrpides N.C."/>
            <person name="Klenk H.-P."/>
            <person name="Hugenholtz P."/>
        </authorList>
    </citation>
    <scope>NUCLEOTIDE SEQUENCE [LARGE SCALE GENOMIC DNA]</scope>
    <source>
        <strain evidence="15">DSM 14684 / CIP 108061 / JCM 11494 / NBRC 100937 / ID131577</strain>
    </source>
</reference>
<dbReference type="InterPro" id="IPR006067">
    <property type="entry name" value="NO2/SO3_Rdtase_4Fe4S_dom"/>
</dbReference>
<keyword evidence="15" id="KW-1185">Reference proteome</keyword>
<dbReference type="GO" id="GO:0050311">
    <property type="term" value="F:sulfite reductase (ferredoxin) activity"/>
    <property type="evidence" value="ECO:0007669"/>
    <property type="project" value="UniProtKB-EC"/>
</dbReference>
<evidence type="ECO:0000256" key="8">
    <source>
        <dbReference type="ARBA" id="ARBA00023004"/>
    </source>
</evidence>
<comment type="catalytic activity">
    <reaction evidence="10">
        <text>hydrogen sulfide + 6 oxidized [2Fe-2S]-[ferredoxin] + 3 H2O = sulfite + 6 reduced [2Fe-2S]-[ferredoxin] + 7 H(+)</text>
        <dbReference type="Rhea" id="RHEA:23132"/>
        <dbReference type="Rhea" id="RHEA-COMP:10000"/>
        <dbReference type="Rhea" id="RHEA-COMP:10001"/>
        <dbReference type="ChEBI" id="CHEBI:15377"/>
        <dbReference type="ChEBI" id="CHEBI:15378"/>
        <dbReference type="ChEBI" id="CHEBI:17359"/>
        <dbReference type="ChEBI" id="CHEBI:29919"/>
        <dbReference type="ChEBI" id="CHEBI:33737"/>
        <dbReference type="ChEBI" id="CHEBI:33738"/>
        <dbReference type="EC" id="1.8.7.1"/>
    </reaction>
</comment>
<proteinExistence type="predicted"/>
<evidence type="ECO:0000259" key="12">
    <source>
        <dbReference type="Pfam" id="PF01077"/>
    </source>
</evidence>
<keyword evidence="9" id="KW-0411">Iron-sulfur</keyword>
<name>D3F0K2_CONWI</name>
<dbReference type="HOGENOM" id="CLU_015667_1_1_11"/>
<dbReference type="RefSeq" id="WP_012936987.1">
    <property type="nucleotide sequence ID" value="NC_013739.1"/>
</dbReference>
<dbReference type="GO" id="GO:0046872">
    <property type="term" value="F:metal ion binding"/>
    <property type="evidence" value="ECO:0007669"/>
    <property type="project" value="UniProtKB-KW"/>
</dbReference>
<dbReference type="OrthoDB" id="3189055at2"/>
<dbReference type="Gene3D" id="3.90.480.10">
    <property type="entry name" value="Sulfite Reductase Hemoprotein,Domain 2"/>
    <property type="match status" value="1"/>
</dbReference>
<evidence type="ECO:0000256" key="5">
    <source>
        <dbReference type="ARBA" id="ARBA00022723"/>
    </source>
</evidence>
<feature type="domain" description="Nitrite/sulphite reductase 4Fe-4S" evidence="12">
    <location>
        <begin position="426"/>
        <end position="573"/>
    </location>
</feature>
<feature type="domain" description="Nitrite/Sulfite reductase ferredoxin-like" evidence="13">
    <location>
        <begin position="352"/>
        <end position="417"/>
    </location>
</feature>
<dbReference type="KEGG" id="cwo:Cwoe_5531"/>
<dbReference type="GO" id="GO:0020037">
    <property type="term" value="F:heme binding"/>
    <property type="evidence" value="ECO:0007669"/>
    <property type="project" value="InterPro"/>
</dbReference>
<dbReference type="eggNOG" id="COG0155">
    <property type="taxonomic scope" value="Bacteria"/>
</dbReference>
<evidence type="ECO:0000259" key="13">
    <source>
        <dbReference type="Pfam" id="PF03460"/>
    </source>
</evidence>
<comment type="function">
    <text evidence="1">Catalyzes the reduction of sulfite to sulfide, a step in the biosynthesis of sulfur-containing amino acids and cofactors.</text>
</comment>
<evidence type="ECO:0000313" key="15">
    <source>
        <dbReference type="Proteomes" id="UP000008229"/>
    </source>
</evidence>
<evidence type="ECO:0000256" key="11">
    <source>
        <dbReference type="SAM" id="MobiDB-lite"/>
    </source>
</evidence>
<dbReference type="PANTHER" id="PTHR32439">
    <property type="entry name" value="FERREDOXIN--NITRITE REDUCTASE, CHLOROPLASTIC"/>
    <property type="match status" value="1"/>
</dbReference>
<evidence type="ECO:0000313" key="14">
    <source>
        <dbReference type="EMBL" id="ADB53936.1"/>
    </source>
</evidence>
<dbReference type="PANTHER" id="PTHR32439:SF9">
    <property type="entry name" value="BLR3264 PROTEIN"/>
    <property type="match status" value="1"/>
</dbReference>
<dbReference type="Pfam" id="PF01077">
    <property type="entry name" value="NIR_SIR"/>
    <property type="match status" value="2"/>
</dbReference>
<accession>D3F0K2</accession>
<dbReference type="InterPro" id="IPR051329">
    <property type="entry name" value="NIR_SIR_4Fe-4S"/>
</dbReference>
<sequence>MEPSSVREKSKRPGKLGSIDNPEVLQDVPGHVIPILEREFDDFDTESQRFLRGDFPETEFIGFRLRQGVYGQRQPDVQMVRVKLPWGGVSPEQMDMFAQVVETYAPLRKGHVTTRQNIQIHHIPLAEMAKLIRDVSAVGLSSREGCGNTVRNVTADPWAGVCDDEVFDTTPWAGAYVRYFVRHPTTQLMPRKVKTAFDGSPEDRAITGIHDIAFLARVRDGVKGFEVRVGGGTSIMPRVAPTLYEFVRADDGEYLKVAEAVFRIFDRQEWLRKNRARARLKVFVDKFGIEELLNQVEEELKGDWVHERDFDPMQRLFVHDEEANAPEPPASAGSPNGDLSEFEHFVSTNVRAQRQEGYSTVEVKIERGDLTPSQFRGLAQIMRDYTGGYARTTVQQNIVLRWVRDEALYDVWTALKEHDLGEAGVDEISDVVSCPGTDSCKLGITSSMGLNQAVKERIVEMRLEDPLTRRIHIKMSGCPNGCSQHHIANIGFYGASIKVGDKTIPACIPHIGGRYEGGEVLYGARLKLRLPSKRVPDAVERWIRFYESDRTDGEQFNAFAERVGTRAFEDQVRDLAMPAEFNLENMNLFIDWNKNVPFEVVRGEGECAV</sequence>
<dbReference type="PRINTS" id="PR00397">
    <property type="entry name" value="SIROHAEM"/>
</dbReference>
<evidence type="ECO:0000256" key="10">
    <source>
        <dbReference type="ARBA" id="ARBA00049518"/>
    </source>
</evidence>
<dbReference type="Pfam" id="PF03460">
    <property type="entry name" value="NIR_SIR_ferr"/>
    <property type="match status" value="2"/>
</dbReference>
<evidence type="ECO:0000256" key="9">
    <source>
        <dbReference type="ARBA" id="ARBA00023014"/>
    </source>
</evidence>
<keyword evidence="4" id="KW-0349">Heme</keyword>
<dbReference type="EMBL" id="CP001854">
    <property type="protein sequence ID" value="ADB53936.1"/>
    <property type="molecule type" value="Genomic_DNA"/>
</dbReference>
<evidence type="ECO:0000256" key="1">
    <source>
        <dbReference type="ARBA" id="ARBA00003247"/>
    </source>
</evidence>
<keyword evidence="3" id="KW-0004">4Fe-4S</keyword>
<dbReference type="Gene3D" id="3.30.413.10">
    <property type="entry name" value="Sulfite Reductase Hemoprotein, domain 1"/>
    <property type="match status" value="2"/>
</dbReference>
<dbReference type="EC" id="1.8.7.1" evidence="2"/>
<feature type="domain" description="Nitrite/Sulfite reductase ferredoxin-like" evidence="13">
    <location>
        <begin position="70"/>
        <end position="135"/>
    </location>
</feature>
<feature type="region of interest" description="Disordered" evidence="11">
    <location>
        <begin position="1"/>
        <end position="23"/>
    </location>
</feature>
<organism evidence="14 15">
    <name type="scientific">Conexibacter woesei (strain DSM 14684 / CCUG 47730 / CIP 108061 / JCM 11494 / NBRC 100937 / ID131577)</name>
    <dbReference type="NCBI Taxonomy" id="469383"/>
    <lineage>
        <taxon>Bacteria</taxon>
        <taxon>Bacillati</taxon>
        <taxon>Actinomycetota</taxon>
        <taxon>Thermoleophilia</taxon>
        <taxon>Solirubrobacterales</taxon>
        <taxon>Conexibacteraceae</taxon>
        <taxon>Conexibacter</taxon>
    </lineage>
</organism>
<dbReference type="SUPFAM" id="SSF56014">
    <property type="entry name" value="Nitrite and sulphite reductase 4Fe-4S domain-like"/>
    <property type="match status" value="2"/>
</dbReference>
<keyword evidence="6" id="KW-0883">Thioether bond</keyword>
<keyword evidence="8" id="KW-0408">Iron</keyword>
<dbReference type="InterPro" id="IPR036136">
    <property type="entry name" value="Nit/Sulf_reduc_fer-like_dom_sf"/>
</dbReference>
<evidence type="ECO:0000256" key="3">
    <source>
        <dbReference type="ARBA" id="ARBA00022485"/>
    </source>
</evidence>
<feature type="domain" description="Nitrite/sulphite reductase 4Fe-4S" evidence="12">
    <location>
        <begin position="146"/>
        <end position="301"/>
    </location>
</feature>
<keyword evidence="7" id="KW-0560">Oxidoreductase</keyword>